<evidence type="ECO:0000313" key="1">
    <source>
        <dbReference type="EMBL" id="OJF93783.1"/>
    </source>
</evidence>
<keyword evidence="2" id="KW-1185">Reference proteome</keyword>
<dbReference type="Proteomes" id="UP000182661">
    <property type="component" value="Unassembled WGS sequence"/>
</dbReference>
<reference evidence="1 2" key="1">
    <citation type="submission" date="2016-02" db="EMBL/GenBank/DDBJ databases">
        <title>Genome sequencing of a beta-galactosidase producing bacteria Rhizobium sp. 59.</title>
        <authorList>
            <person name="Wang D."/>
            <person name="Kot W."/>
            <person name="Qin Y."/>
            <person name="Hansen L."/>
            <person name="Naqvi K."/>
            <person name="Rensing C."/>
        </authorList>
    </citation>
    <scope>NUCLEOTIDE SEQUENCE [LARGE SCALE GENOMIC DNA]</scope>
    <source>
        <strain evidence="1 2">59</strain>
    </source>
</reference>
<dbReference type="EMBL" id="LSRP01000104">
    <property type="protein sequence ID" value="OJF93783.1"/>
    <property type="molecule type" value="Genomic_DNA"/>
</dbReference>
<sequence>MTRALQPASSLGPLMRDMVDRALDPYLLVGMPHLTPNGLSETWLMKELGHRHWLMLSRELGMQSADFRTACGAEAYAAICATSLNAPGFGIVKANDILMIHSRIAPVSMTQTSTTHELFLEDQRIGDVELISTFVHREVAGSNHSIARVAVRKSRPQPFRISHLAKTAADIRNRRIEHHWGLPLDRNDVSRTFRFEPSPSQEFNGAGLFYFAEFQALADRALEVWFPDKIPTTRREVYFLGNIDQNENVCFEIVGCCEKNETIHGQLKRETGKIIATMFIASGETATGRDETSRPI</sequence>
<protein>
    <submittedName>
        <fullName evidence="1">DNA gyrase</fullName>
    </submittedName>
</protein>
<accession>A0A657LQF6</accession>
<gene>
    <name evidence="1" type="ORF">AX760_21200</name>
</gene>
<proteinExistence type="predicted"/>
<dbReference type="InterPro" id="IPR024091">
    <property type="entry name" value="LnmK-like_bifun_acyl/decarbox"/>
</dbReference>
<dbReference type="RefSeq" id="WP_071834373.1">
    <property type="nucleotide sequence ID" value="NZ_LSRP01000104.1"/>
</dbReference>
<evidence type="ECO:0000313" key="2">
    <source>
        <dbReference type="Proteomes" id="UP000182661"/>
    </source>
</evidence>
<name>A0A657LQF6_9HYPH</name>
<organism evidence="1 2">
    <name type="scientific">Pararhizobium antarcticum</name>
    <dbReference type="NCBI Taxonomy" id="1798805"/>
    <lineage>
        <taxon>Bacteria</taxon>
        <taxon>Pseudomonadati</taxon>
        <taxon>Pseudomonadota</taxon>
        <taxon>Alphaproteobacteria</taxon>
        <taxon>Hyphomicrobiales</taxon>
        <taxon>Rhizobiaceae</taxon>
        <taxon>Rhizobium/Agrobacterium group</taxon>
        <taxon>Pararhizobium</taxon>
    </lineage>
</organism>
<dbReference type="AlphaFoldDB" id="A0A657LQF6"/>
<dbReference type="NCBIfam" id="TIGR04099">
    <property type="entry name" value="biosn_Pnap_2097"/>
    <property type="match status" value="1"/>
</dbReference>
<dbReference type="NCBIfam" id="TIGR04098">
    <property type="entry name" value="LnmK_bifunc"/>
    <property type="match status" value="1"/>
</dbReference>
<comment type="caution">
    <text evidence="1">The sequence shown here is derived from an EMBL/GenBank/DDBJ whole genome shotgun (WGS) entry which is preliminary data.</text>
</comment>
<dbReference type="Gene3D" id="3.10.129.10">
    <property type="entry name" value="Hotdog Thioesterase"/>
    <property type="match status" value="1"/>
</dbReference>
<dbReference type="OrthoDB" id="7875571at2"/>